<evidence type="ECO:0000259" key="4">
    <source>
        <dbReference type="PROSITE" id="PS50893"/>
    </source>
</evidence>
<keyword evidence="2" id="KW-0547">Nucleotide-binding</keyword>
<protein>
    <submittedName>
        <fullName evidence="5">ABC transporter ATP-binding protein</fullName>
    </submittedName>
</protein>
<reference evidence="5 6" key="1">
    <citation type="submission" date="2022-11" db="EMBL/GenBank/DDBJ databases">
        <title>Desulfobotulus tamanensis H1 sp. nov. - anaerobic, alkaliphilic, sulphate reducing bacterium isolated from terrestrial mud volcano.</title>
        <authorList>
            <person name="Frolova A."/>
            <person name="Merkel A.Y."/>
            <person name="Slobodkin A.I."/>
        </authorList>
    </citation>
    <scope>NUCLEOTIDE SEQUENCE [LARGE SCALE GENOMIC DNA]</scope>
    <source>
        <strain evidence="5 6">H1</strain>
    </source>
</reference>
<comment type="caution">
    <text evidence="5">The sequence shown here is derived from an EMBL/GenBank/DDBJ whole genome shotgun (WGS) entry which is preliminary data.</text>
</comment>
<feature type="domain" description="ABC transporter" evidence="4">
    <location>
        <begin position="4"/>
        <end position="247"/>
    </location>
</feature>
<dbReference type="RefSeq" id="WP_265424122.1">
    <property type="nucleotide sequence ID" value="NZ_JAPFPW010000003.1"/>
</dbReference>
<proteinExistence type="predicted"/>
<dbReference type="InterPro" id="IPR003593">
    <property type="entry name" value="AAA+_ATPase"/>
</dbReference>
<dbReference type="GO" id="GO:0005524">
    <property type="term" value="F:ATP binding"/>
    <property type="evidence" value="ECO:0007669"/>
    <property type="project" value="UniProtKB-KW"/>
</dbReference>
<dbReference type="InterPro" id="IPR027417">
    <property type="entry name" value="P-loop_NTPase"/>
</dbReference>
<evidence type="ECO:0000256" key="1">
    <source>
        <dbReference type="ARBA" id="ARBA00022448"/>
    </source>
</evidence>
<dbReference type="Pfam" id="PF00005">
    <property type="entry name" value="ABC_tran"/>
    <property type="match status" value="1"/>
</dbReference>
<sequence length="262" mass="29361">MSMVHIRHLSFGYPGKPLLFDNFSLEIEKGESWVIIGPSGCGKSTLLSLMAGLKRPRQGSIEVEGKQLQRPRPESGLVFQDHGLLPWATIRANVSLGLRIRRFYGSDGRHTPAKWQNGNEKPQAETMDLWLQRLGLAGKEHCYPAQLSRGQRQRAAIARTLLMEPDLLLMDEPFSALDPPIREELQELMAGLGRTQAITRITVTHDIPEAVILGEKILVTTLKVNRAPTILANPLAKDEKPRNHYGFNKMCQRVRQAMGEST</sequence>
<dbReference type="InterPro" id="IPR050166">
    <property type="entry name" value="ABC_transporter_ATP-bind"/>
</dbReference>
<dbReference type="EMBL" id="JAPFPW010000003">
    <property type="protein sequence ID" value="MCW7753266.1"/>
    <property type="molecule type" value="Genomic_DNA"/>
</dbReference>
<dbReference type="PANTHER" id="PTHR42788:SF13">
    <property type="entry name" value="ALIPHATIC SULFONATES IMPORT ATP-BINDING PROTEIN SSUB"/>
    <property type="match status" value="1"/>
</dbReference>
<evidence type="ECO:0000313" key="6">
    <source>
        <dbReference type="Proteomes" id="UP001209681"/>
    </source>
</evidence>
<evidence type="ECO:0000256" key="2">
    <source>
        <dbReference type="ARBA" id="ARBA00022741"/>
    </source>
</evidence>
<name>A0ABT3N737_9BACT</name>
<evidence type="ECO:0000313" key="5">
    <source>
        <dbReference type="EMBL" id="MCW7753266.1"/>
    </source>
</evidence>
<dbReference type="PANTHER" id="PTHR42788">
    <property type="entry name" value="TAURINE IMPORT ATP-BINDING PROTEIN-RELATED"/>
    <property type="match status" value="1"/>
</dbReference>
<dbReference type="Proteomes" id="UP001209681">
    <property type="component" value="Unassembled WGS sequence"/>
</dbReference>
<dbReference type="Gene3D" id="3.40.50.300">
    <property type="entry name" value="P-loop containing nucleotide triphosphate hydrolases"/>
    <property type="match status" value="1"/>
</dbReference>
<accession>A0ABT3N737</accession>
<keyword evidence="3 5" id="KW-0067">ATP-binding</keyword>
<dbReference type="PROSITE" id="PS50893">
    <property type="entry name" value="ABC_TRANSPORTER_2"/>
    <property type="match status" value="1"/>
</dbReference>
<dbReference type="SMART" id="SM00382">
    <property type="entry name" value="AAA"/>
    <property type="match status" value="1"/>
</dbReference>
<keyword evidence="6" id="KW-1185">Reference proteome</keyword>
<evidence type="ECO:0000256" key="3">
    <source>
        <dbReference type="ARBA" id="ARBA00022840"/>
    </source>
</evidence>
<organism evidence="5 6">
    <name type="scientific">Desulfobotulus pelophilus</name>
    <dbReference type="NCBI Taxonomy" id="2823377"/>
    <lineage>
        <taxon>Bacteria</taxon>
        <taxon>Pseudomonadati</taxon>
        <taxon>Thermodesulfobacteriota</taxon>
        <taxon>Desulfobacteria</taxon>
        <taxon>Desulfobacterales</taxon>
        <taxon>Desulfobacteraceae</taxon>
        <taxon>Desulfobotulus</taxon>
    </lineage>
</organism>
<gene>
    <name evidence="5" type="ORF">OOT00_04615</name>
</gene>
<keyword evidence="1" id="KW-0813">Transport</keyword>
<dbReference type="SUPFAM" id="SSF52540">
    <property type="entry name" value="P-loop containing nucleoside triphosphate hydrolases"/>
    <property type="match status" value="1"/>
</dbReference>
<dbReference type="InterPro" id="IPR003439">
    <property type="entry name" value="ABC_transporter-like_ATP-bd"/>
</dbReference>